<evidence type="ECO:0000313" key="2">
    <source>
        <dbReference type="EMBL" id="CAA9258791.1"/>
    </source>
</evidence>
<name>A0A6J4IPZ4_9CHLR</name>
<accession>A0A6J4IPZ4</accession>
<dbReference type="PANTHER" id="PTHR43222">
    <property type="entry name" value="NUDIX HYDROLASE 23"/>
    <property type="match status" value="1"/>
</dbReference>
<dbReference type="EC" id="3.6.1.13" evidence="2"/>
<dbReference type="InterPro" id="IPR015797">
    <property type="entry name" value="NUDIX_hydrolase-like_dom_sf"/>
</dbReference>
<dbReference type="EMBL" id="CADCTC010000149">
    <property type="protein sequence ID" value="CAA9258791.1"/>
    <property type="molecule type" value="Genomic_DNA"/>
</dbReference>
<protein>
    <submittedName>
        <fullName evidence="2">ADP-ribose pyrophosphatase</fullName>
        <ecNumber evidence="2">3.6.1.13</ecNumber>
    </submittedName>
</protein>
<sequence length="183" mass="20040">MTGQPPLLDPSGYPDPGRPRFCAQCGGPMAEEERSGRRRPVCPRCGWVYYAKNALGAAVLIERDGGVLLVQRAHEPYAGGWMLPAGFVEYGEDAEGSAVREAHEECALDVRLTGFFGAYFGTDDPRQPSYLLVYHAEPLDPQAEPVAGDDACDAGWFAADQLPENIAFQAHRQALTDWQARRT</sequence>
<dbReference type="Pfam" id="PF00293">
    <property type="entry name" value="NUDIX"/>
    <property type="match status" value="1"/>
</dbReference>
<proteinExistence type="predicted"/>
<dbReference type="GO" id="GO:0047631">
    <property type="term" value="F:ADP-ribose diphosphatase activity"/>
    <property type="evidence" value="ECO:0007669"/>
    <property type="project" value="UniProtKB-EC"/>
</dbReference>
<dbReference type="SUPFAM" id="SSF55811">
    <property type="entry name" value="Nudix"/>
    <property type="match status" value="1"/>
</dbReference>
<dbReference type="PROSITE" id="PS51462">
    <property type="entry name" value="NUDIX"/>
    <property type="match status" value="1"/>
</dbReference>
<dbReference type="Gene3D" id="3.90.79.10">
    <property type="entry name" value="Nucleoside Triphosphate Pyrophosphohydrolase"/>
    <property type="match status" value="1"/>
</dbReference>
<feature type="domain" description="Nudix hydrolase" evidence="1">
    <location>
        <begin position="52"/>
        <end position="181"/>
    </location>
</feature>
<gene>
    <name evidence="2" type="ORF">AVDCRST_MAG77-2577</name>
</gene>
<organism evidence="2">
    <name type="scientific">uncultured Chloroflexota bacterium</name>
    <dbReference type="NCBI Taxonomy" id="166587"/>
    <lineage>
        <taxon>Bacteria</taxon>
        <taxon>Bacillati</taxon>
        <taxon>Chloroflexota</taxon>
        <taxon>environmental samples</taxon>
    </lineage>
</organism>
<dbReference type="InterPro" id="IPR000086">
    <property type="entry name" value="NUDIX_hydrolase_dom"/>
</dbReference>
<reference evidence="2" key="1">
    <citation type="submission" date="2020-02" db="EMBL/GenBank/DDBJ databases">
        <authorList>
            <person name="Meier V. D."/>
        </authorList>
    </citation>
    <scope>NUCLEOTIDE SEQUENCE</scope>
    <source>
        <strain evidence="2">AVDCRST_MAG77</strain>
    </source>
</reference>
<dbReference type="AlphaFoldDB" id="A0A6J4IPZ4"/>
<evidence type="ECO:0000259" key="1">
    <source>
        <dbReference type="PROSITE" id="PS51462"/>
    </source>
</evidence>
<keyword evidence="2" id="KW-0378">Hydrolase</keyword>
<dbReference type="PANTHER" id="PTHR43222:SF2">
    <property type="entry name" value="NUDIX HYDROLASE 23, CHLOROPLASTIC"/>
    <property type="match status" value="1"/>
</dbReference>